<comment type="caution">
    <text evidence="1">The sequence shown here is derived from an EMBL/GenBank/DDBJ whole genome shotgun (WGS) entry which is preliminary data.</text>
</comment>
<sequence length="99" mass="9868">MLPGMTMPLDPELLAAFLPEWQAMAARLGEAKDAAAAQPVLDGLRAMAEAMELASLKAMLDGAVLDPFDPAQAAGLAGALARRAAAIAAAGADAPAAEA</sequence>
<organism evidence="1 2">
    <name type="scientific">Paracraurococcus ruber</name>
    <dbReference type="NCBI Taxonomy" id="77675"/>
    <lineage>
        <taxon>Bacteria</taxon>
        <taxon>Pseudomonadati</taxon>
        <taxon>Pseudomonadota</taxon>
        <taxon>Alphaproteobacteria</taxon>
        <taxon>Acetobacterales</taxon>
        <taxon>Roseomonadaceae</taxon>
        <taxon>Paracraurococcus</taxon>
    </lineage>
</organism>
<dbReference type="EMBL" id="NRSG01000647">
    <property type="protein sequence ID" value="MBK1662631.1"/>
    <property type="molecule type" value="Genomic_DNA"/>
</dbReference>
<proteinExistence type="predicted"/>
<reference evidence="1 2" key="1">
    <citation type="journal article" date="2020" name="Microorganisms">
        <title>Osmotic Adaptation and Compatible Solute Biosynthesis of Phototrophic Bacteria as Revealed from Genome Analyses.</title>
        <authorList>
            <person name="Imhoff J.F."/>
            <person name="Rahn T."/>
            <person name="Kunzel S."/>
            <person name="Keller A."/>
            <person name="Neulinger S.C."/>
        </authorList>
    </citation>
    <scope>NUCLEOTIDE SEQUENCE [LARGE SCALE GENOMIC DNA]</scope>
    <source>
        <strain evidence="1 2">DSM 15382</strain>
    </source>
</reference>
<protein>
    <submittedName>
        <fullName evidence="1">Uncharacterized protein</fullName>
    </submittedName>
</protein>
<gene>
    <name evidence="1" type="ORF">CKO45_31125</name>
</gene>
<evidence type="ECO:0000313" key="1">
    <source>
        <dbReference type="EMBL" id="MBK1662631.1"/>
    </source>
</evidence>
<accession>A0ABS1D844</accession>
<dbReference type="Proteomes" id="UP000697995">
    <property type="component" value="Unassembled WGS sequence"/>
</dbReference>
<keyword evidence="2" id="KW-1185">Reference proteome</keyword>
<evidence type="ECO:0000313" key="2">
    <source>
        <dbReference type="Proteomes" id="UP000697995"/>
    </source>
</evidence>
<feature type="non-terminal residue" evidence="1">
    <location>
        <position position="99"/>
    </location>
</feature>
<name>A0ABS1D844_9PROT</name>